<organism evidence="3 4">
    <name type="scientific">Exophiala dermatitidis (strain ATCC 34100 / CBS 525.76 / NIH/UT8656)</name>
    <name type="common">Black yeast</name>
    <name type="synonym">Wangiella dermatitidis</name>
    <dbReference type="NCBI Taxonomy" id="858893"/>
    <lineage>
        <taxon>Eukaryota</taxon>
        <taxon>Fungi</taxon>
        <taxon>Dikarya</taxon>
        <taxon>Ascomycota</taxon>
        <taxon>Pezizomycotina</taxon>
        <taxon>Eurotiomycetes</taxon>
        <taxon>Chaetothyriomycetidae</taxon>
        <taxon>Chaetothyriales</taxon>
        <taxon>Herpotrichiellaceae</taxon>
        <taxon>Exophiala</taxon>
    </lineage>
</organism>
<dbReference type="PANTHER" id="PTHR38119:SF2">
    <property type="entry name" value="TRANSCRIPTION FACTOR DOMAIN-CONTAINING PROTEIN"/>
    <property type="match status" value="1"/>
</dbReference>
<dbReference type="InterPro" id="IPR000210">
    <property type="entry name" value="BTB/POZ_dom"/>
</dbReference>
<feature type="region of interest" description="Disordered" evidence="1">
    <location>
        <begin position="431"/>
        <end position="506"/>
    </location>
</feature>
<dbReference type="RefSeq" id="XP_009157175.1">
    <property type="nucleotide sequence ID" value="XM_009158927.1"/>
</dbReference>
<gene>
    <name evidence="3" type="ORF">HMPREF1120_04784</name>
</gene>
<dbReference type="STRING" id="858893.H6BYK1"/>
<name>H6BYK1_EXODN</name>
<dbReference type="OrthoDB" id="2129688at2759"/>
<dbReference type="GeneID" id="20309423"/>
<keyword evidence="4" id="KW-1185">Reference proteome</keyword>
<evidence type="ECO:0000313" key="4">
    <source>
        <dbReference type="Proteomes" id="UP000007304"/>
    </source>
</evidence>
<dbReference type="Proteomes" id="UP000007304">
    <property type="component" value="Unassembled WGS sequence"/>
</dbReference>
<dbReference type="PROSITE" id="PS50097">
    <property type="entry name" value="BTB"/>
    <property type="match status" value="1"/>
</dbReference>
<dbReference type="PANTHER" id="PTHR38119">
    <property type="entry name" value="BTB DOMAIN-CONTAINING PROTEIN-RELATED"/>
    <property type="match status" value="1"/>
</dbReference>
<evidence type="ECO:0000313" key="3">
    <source>
        <dbReference type="EMBL" id="EHY56714.1"/>
    </source>
</evidence>
<dbReference type="HOGENOM" id="CLU_024519_3_0_1"/>
<dbReference type="eggNOG" id="ENOG502SP6B">
    <property type="taxonomic scope" value="Eukaryota"/>
</dbReference>
<dbReference type="InParanoid" id="H6BYK1"/>
<evidence type="ECO:0000259" key="2">
    <source>
        <dbReference type="PROSITE" id="PS50097"/>
    </source>
</evidence>
<feature type="compositionally biased region" description="Basic residues" evidence="1">
    <location>
        <begin position="431"/>
        <end position="440"/>
    </location>
</feature>
<feature type="compositionally biased region" description="Acidic residues" evidence="1">
    <location>
        <begin position="474"/>
        <end position="483"/>
    </location>
</feature>
<dbReference type="VEuPathDB" id="FungiDB:HMPREF1120_04784"/>
<protein>
    <recommendedName>
        <fullName evidence="2">BTB domain-containing protein</fullName>
    </recommendedName>
</protein>
<dbReference type="EMBL" id="JH226133">
    <property type="protein sequence ID" value="EHY56714.1"/>
    <property type="molecule type" value="Genomic_DNA"/>
</dbReference>
<evidence type="ECO:0000256" key="1">
    <source>
        <dbReference type="SAM" id="MobiDB-lite"/>
    </source>
</evidence>
<accession>H6BYK1</accession>
<reference evidence="3" key="1">
    <citation type="submission" date="2011-07" db="EMBL/GenBank/DDBJ databases">
        <title>The Genome Sequence of Exophiala (Wangiella) dermatitidis NIH/UT8656.</title>
        <authorList>
            <consortium name="The Broad Institute Genome Sequencing Platform"/>
            <person name="Cuomo C."/>
            <person name="Wang Z."/>
            <person name="Hunicke-Smith S."/>
            <person name="Szanislo P.J."/>
            <person name="Earl A."/>
            <person name="Young S.K."/>
            <person name="Zeng Q."/>
            <person name="Gargeya S."/>
            <person name="Fitzgerald M."/>
            <person name="Haas B."/>
            <person name="Abouelleil A."/>
            <person name="Alvarado L."/>
            <person name="Arachchi H.M."/>
            <person name="Berlin A."/>
            <person name="Brown A."/>
            <person name="Chapman S.B."/>
            <person name="Chen Z."/>
            <person name="Dunbar C."/>
            <person name="Freedman E."/>
            <person name="Gearin G."/>
            <person name="Gellesch M."/>
            <person name="Goldberg J."/>
            <person name="Griggs A."/>
            <person name="Gujja S."/>
            <person name="Heiman D."/>
            <person name="Howarth C."/>
            <person name="Larson L."/>
            <person name="Lui A."/>
            <person name="MacDonald P.J.P."/>
            <person name="Montmayeur A."/>
            <person name="Murphy C."/>
            <person name="Neiman D."/>
            <person name="Pearson M."/>
            <person name="Priest M."/>
            <person name="Roberts A."/>
            <person name="Saif S."/>
            <person name="Shea T."/>
            <person name="Shenoy N."/>
            <person name="Sisk P."/>
            <person name="Stolte C."/>
            <person name="Sykes S."/>
            <person name="Wortman J."/>
            <person name="Nusbaum C."/>
            <person name="Birren B."/>
        </authorList>
    </citation>
    <scope>NUCLEOTIDE SEQUENCE</scope>
    <source>
        <strain evidence="3">NIH/UT8656</strain>
    </source>
</reference>
<sequence>MSAVSMASAPKSKFPEYLDGDVLLILSSTQQFKLHSQVLSTHSTFFAQEIAAKPAARLTAQARRDHAAAYRFEYVPTSQPDGIGKWVRKDLNSEGRIPRNSMPLMPDFANGTASNDNPTHKAWEWLFGIFYNREPAFVNNGLVAIVSEIIVLMEVADSVGSTDHVRDVVDLTLLRQDRLLWNSIMNNSVAWLELGRRVRSPTVFSEAAIHLIGQWCTLPENVKEQVSSDLRPLIERKADLLDLEKEAIEMRILGHYPQFLLRTAAEKPGRPSYANDIYMWMSVSFFRQWFAQNVSDDRTRRAPDGGLNFYTALSEGGQAYLSHTDFQEFHRFFPMSIKACHVVEANMGVFKEDIKPLVEGLMVENTHLKRADCRTITWLTCATVERDELPWQTISADAGNEGRTGDQSLQNLYAELDKENDNAAMLAQHDRNKKLRKRSKPAAAVAPAPAISKPTSSTSTSGPARRRKRLRVIEDDETEDEFGDGSGLFVPEPTKHHNGDRMDEAE</sequence>
<feature type="compositionally biased region" description="Low complexity" evidence="1">
    <location>
        <begin position="441"/>
        <end position="463"/>
    </location>
</feature>
<proteinExistence type="predicted"/>
<dbReference type="AlphaFoldDB" id="H6BYK1"/>
<feature type="domain" description="BTB" evidence="2">
    <location>
        <begin position="20"/>
        <end position="46"/>
    </location>
</feature>
<feature type="compositionally biased region" description="Basic and acidic residues" evidence="1">
    <location>
        <begin position="493"/>
        <end position="506"/>
    </location>
</feature>
<dbReference type="OMA" id="WMALTFF"/>